<evidence type="ECO:0000313" key="5">
    <source>
        <dbReference type="EMBL" id="RPD54412.1"/>
    </source>
</evidence>
<comment type="subcellular location">
    <subcellularLocation>
        <location evidence="1 2">Nucleus</location>
    </subcellularLocation>
</comment>
<gene>
    <name evidence="5" type="ORF">L227DRAFT_616200</name>
</gene>
<dbReference type="InterPro" id="IPR001356">
    <property type="entry name" value="HD"/>
</dbReference>
<feature type="domain" description="Homeobox" evidence="4">
    <location>
        <begin position="186"/>
        <end position="236"/>
    </location>
</feature>
<proteinExistence type="predicted"/>
<keyword evidence="1 2" id="KW-0371">Homeobox</keyword>
<feature type="region of interest" description="Disordered" evidence="3">
    <location>
        <begin position="1"/>
        <end position="66"/>
    </location>
</feature>
<organism evidence="5 6">
    <name type="scientific">Lentinus tigrinus ALCF2SS1-6</name>
    <dbReference type="NCBI Taxonomy" id="1328759"/>
    <lineage>
        <taxon>Eukaryota</taxon>
        <taxon>Fungi</taxon>
        <taxon>Dikarya</taxon>
        <taxon>Basidiomycota</taxon>
        <taxon>Agaricomycotina</taxon>
        <taxon>Agaricomycetes</taxon>
        <taxon>Polyporales</taxon>
        <taxon>Polyporaceae</taxon>
        <taxon>Lentinus</taxon>
    </lineage>
</organism>
<dbReference type="PROSITE" id="PS50071">
    <property type="entry name" value="HOMEOBOX_2"/>
    <property type="match status" value="1"/>
</dbReference>
<dbReference type="Gene3D" id="1.10.10.60">
    <property type="entry name" value="Homeodomain-like"/>
    <property type="match status" value="2"/>
</dbReference>
<reference evidence="5" key="1">
    <citation type="journal article" date="2018" name="Genome Biol. Evol.">
        <title>Genomics and development of Lentinus tigrinus, a white-rot wood-decaying mushroom with dimorphic fruiting bodies.</title>
        <authorList>
            <person name="Wu B."/>
            <person name="Xu Z."/>
            <person name="Knudson A."/>
            <person name="Carlson A."/>
            <person name="Chen N."/>
            <person name="Kovaka S."/>
            <person name="LaButti K."/>
            <person name="Lipzen A."/>
            <person name="Pennachio C."/>
            <person name="Riley R."/>
            <person name="Schakwitz W."/>
            <person name="Umezawa K."/>
            <person name="Ohm R.A."/>
            <person name="Grigoriev I.V."/>
            <person name="Nagy L.G."/>
            <person name="Gibbons J."/>
            <person name="Hibbett D."/>
        </authorList>
    </citation>
    <scope>NUCLEOTIDE SEQUENCE [LARGE SCALE GENOMIC DNA]</scope>
    <source>
        <strain evidence="5">ALCF2SS1-6</strain>
    </source>
</reference>
<name>A0A5C2RRY5_9APHY</name>
<dbReference type="Pfam" id="PF00046">
    <property type="entry name" value="Homeodomain"/>
    <property type="match status" value="1"/>
</dbReference>
<dbReference type="EMBL" id="ML122306">
    <property type="protein sequence ID" value="RPD54412.1"/>
    <property type="molecule type" value="Genomic_DNA"/>
</dbReference>
<feature type="DNA-binding region" description="Homeobox" evidence="1">
    <location>
        <begin position="188"/>
        <end position="237"/>
    </location>
</feature>
<accession>A0A5C2RRY5</accession>
<evidence type="ECO:0000256" key="1">
    <source>
        <dbReference type="PROSITE-ProRule" id="PRU00108"/>
    </source>
</evidence>
<evidence type="ECO:0000256" key="2">
    <source>
        <dbReference type="RuleBase" id="RU000682"/>
    </source>
</evidence>
<dbReference type="CDD" id="cd00086">
    <property type="entry name" value="homeodomain"/>
    <property type="match status" value="2"/>
</dbReference>
<dbReference type="GO" id="GO:0005634">
    <property type="term" value="C:nucleus"/>
    <property type="evidence" value="ECO:0007669"/>
    <property type="project" value="UniProtKB-SubCell"/>
</dbReference>
<evidence type="ECO:0000256" key="3">
    <source>
        <dbReference type="SAM" id="MobiDB-lite"/>
    </source>
</evidence>
<dbReference type="InterPro" id="IPR009057">
    <property type="entry name" value="Homeodomain-like_sf"/>
</dbReference>
<sequence length="255" mass="28425">MSTRRVHDCGVSSRNAPPPVTQASCGPKSCTATTTRVVQQDPAPQRPVSTSFPALGPITASSHGLRIDKLRPPAVREDSVDSDDLLEAELFGEDPSRPEPATQSLQATLTLQSLSTVPSRPKNPEDILWEFYRTRNRKPSYEERVELSKATGWLTETIAQWFTTKRCSDPASPPASPSKTHFFDKAAARKPRTTLQREQIKVLEGFFEQDAHPDAEERARIAAELAVPSEAVYNWYAPFAVPCYVATDQWTFWLL</sequence>
<dbReference type="SUPFAM" id="SSF46689">
    <property type="entry name" value="Homeodomain-like"/>
    <property type="match status" value="2"/>
</dbReference>
<keyword evidence="1 2" id="KW-0539">Nucleus</keyword>
<keyword evidence="6" id="KW-1185">Reference proteome</keyword>
<protein>
    <recommendedName>
        <fullName evidence="4">Homeobox domain-containing protein</fullName>
    </recommendedName>
</protein>
<keyword evidence="1 2" id="KW-0238">DNA-binding</keyword>
<evidence type="ECO:0000259" key="4">
    <source>
        <dbReference type="PROSITE" id="PS50071"/>
    </source>
</evidence>
<dbReference type="GO" id="GO:0003677">
    <property type="term" value="F:DNA binding"/>
    <property type="evidence" value="ECO:0007669"/>
    <property type="project" value="UniProtKB-UniRule"/>
</dbReference>
<dbReference type="Proteomes" id="UP000313359">
    <property type="component" value="Unassembled WGS sequence"/>
</dbReference>
<evidence type="ECO:0000313" key="6">
    <source>
        <dbReference type="Proteomes" id="UP000313359"/>
    </source>
</evidence>
<dbReference type="AlphaFoldDB" id="A0A5C2RRY5"/>